<evidence type="ECO:0000313" key="6">
    <source>
        <dbReference type="Proteomes" id="UP000615003"/>
    </source>
</evidence>
<evidence type="ECO:0000313" key="5">
    <source>
        <dbReference type="Proteomes" id="UP000238288"/>
    </source>
</evidence>
<protein>
    <recommendedName>
        <fullName evidence="2">Metallo-beta-lactamase domain-containing protein</fullName>
    </recommendedName>
</protein>
<dbReference type="PANTHER" id="PTHR42951:SF14">
    <property type="entry name" value="METALLO-BETA-LACTAMASE SUPERFAMILY PROTEIN"/>
    <property type="match status" value="1"/>
</dbReference>
<dbReference type="AlphaFoldDB" id="A0A2K4XER8"/>
<dbReference type="Gene3D" id="3.60.15.10">
    <property type="entry name" value="Ribonuclease Z/Hydroxyacylglutathione hydrolase-like"/>
    <property type="match status" value="1"/>
</dbReference>
<dbReference type="InterPro" id="IPR050855">
    <property type="entry name" value="NDM-1-like"/>
</dbReference>
<evidence type="ECO:0000313" key="3">
    <source>
        <dbReference type="EMBL" id="MBE0384433.1"/>
    </source>
</evidence>
<dbReference type="EMBL" id="AQGW01000025">
    <property type="protein sequence ID" value="MBE0384433.1"/>
    <property type="molecule type" value="Genomic_DNA"/>
</dbReference>
<name>A0A2K4XER8_PSEVC</name>
<feature type="signal peptide" evidence="1">
    <location>
        <begin position="1"/>
        <end position="24"/>
    </location>
</feature>
<dbReference type="Proteomes" id="UP000615003">
    <property type="component" value="Unassembled WGS sequence"/>
</dbReference>
<proteinExistence type="predicted"/>
<dbReference type="CDD" id="cd07739">
    <property type="entry name" value="metallo-hydrolase-like_MBL-fold"/>
    <property type="match status" value="1"/>
</dbReference>
<dbReference type="InterPro" id="IPR001279">
    <property type="entry name" value="Metallo-B-lactamas"/>
</dbReference>
<dbReference type="Pfam" id="PF00753">
    <property type="entry name" value="Lactamase_B"/>
    <property type="match status" value="1"/>
</dbReference>
<dbReference type="OrthoDB" id="8441428at2"/>
<dbReference type="SUPFAM" id="SSF56281">
    <property type="entry name" value="Metallo-hydrolase/oxidoreductase"/>
    <property type="match status" value="1"/>
</dbReference>
<dbReference type="GeneID" id="93665526"/>
<dbReference type="PANTHER" id="PTHR42951">
    <property type="entry name" value="METALLO-BETA-LACTAMASE DOMAIN-CONTAINING"/>
    <property type="match status" value="1"/>
</dbReference>
<reference evidence="4 5" key="2">
    <citation type="submission" date="2017-11" db="EMBL/GenBank/DDBJ databases">
        <authorList>
            <person name="Han C.G."/>
        </authorList>
    </citation>
    <scope>NUCLEOTIDE SEQUENCE [LARGE SCALE GENOMIC DNA]</scope>
    <source>
        <strain evidence="5">ATCC 43555</strain>
        <strain evidence="4">ATCC43555</strain>
    </source>
</reference>
<dbReference type="EMBL" id="LT965929">
    <property type="protein sequence ID" value="SOU42816.1"/>
    <property type="molecule type" value="Genomic_DNA"/>
</dbReference>
<feature type="domain" description="Metallo-beta-lactamase" evidence="2">
    <location>
        <begin position="42"/>
        <end position="226"/>
    </location>
</feature>
<accession>A0A2K4XER8</accession>
<keyword evidence="1" id="KW-0732">Signal</keyword>
<gene>
    <name evidence="4" type="ORF">PCAR9_B0343</name>
    <name evidence="3" type="ORF">PCARR_b0408</name>
</gene>
<organism evidence="4 5">
    <name type="scientific">Pseudoalteromonas carrageenovora IAM 12662</name>
    <dbReference type="NCBI Taxonomy" id="1314868"/>
    <lineage>
        <taxon>Bacteria</taxon>
        <taxon>Pseudomonadati</taxon>
        <taxon>Pseudomonadota</taxon>
        <taxon>Gammaproteobacteria</taxon>
        <taxon>Alteromonadales</taxon>
        <taxon>Pseudoalteromonadaceae</taxon>
        <taxon>Pseudoalteromonas</taxon>
    </lineage>
</organism>
<dbReference type="RefSeq" id="WP_104643926.1">
    <property type="nucleotide sequence ID" value="NZ_AQGW01000025.1"/>
</dbReference>
<feature type="chain" id="PRO_5014441854" description="Metallo-beta-lactamase domain-containing protein" evidence="1">
    <location>
        <begin position="25"/>
        <end position="292"/>
    </location>
</feature>
<dbReference type="Proteomes" id="UP000238288">
    <property type="component" value="Chromosome PCAR9b"/>
</dbReference>
<dbReference type="SMART" id="SM00849">
    <property type="entry name" value="Lactamase_B"/>
    <property type="match status" value="1"/>
</dbReference>
<evidence type="ECO:0000313" key="4">
    <source>
        <dbReference type="EMBL" id="SOU42816.1"/>
    </source>
</evidence>
<sequence>MKKIKHVLAATALLASTLMQPVLAQSELVVGVYNPQDKSIFAVSSSIISGNNEVLLVDAQFQRNDAQALVEKIKASGKTLTAVYISHSDPDFYFGLDVIKAAFPKAKLLATKSTVENIKRSMQGKLNYWGPILKSNAPKELILPEVILSNSLTVDGKEIIIKNLQHDPNHTYLWIPSIKTVLGGVVVFDQMHVWLADSSTAAERQTWQSTLDNIENLKPQTVIPGHFLQGSKQDLSGVSFMKGYLNKADSAAKNAKNSAEFVEIMTQAYPDLGARSILELGSKVVMGEMQWH</sequence>
<evidence type="ECO:0000259" key="2">
    <source>
        <dbReference type="SMART" id="SM00849"/>
    </source>
</evidence>
<dbReference type="InterPro" id="IPR036866">
    <property type="entry name" value="RibonucZ/Hydroxyglut_hydro"/>
</dbReference>
<reference evidence="3 6" key="1">
    <citation type="submission" date="2015-06" db="EMBL/GenBank/DDBJ databases">
        <title>Genome sequence of Pseudoalteromonas carrageenovora.</title>
        <authorList>
            <person name="Xie B.-B."/>
            <person name="Rong J.-C."/>
            <person name="Qin Q.-L."/>
            <person name="Zhang Y.-Z."/>
        </authorList>
    </citation>
    <scope>NUCLEOTIDE SEQUENCE [LARGE SCALE GENOMIC DNA]</scope>
    <source>
        <strain evidence="3 6">IAM 12662</strain>
    </source>
</reference>
<keyword evidence="6" id="KW-1185">Reference proteome</keyword>
<evidence type="ECO:0000256" key="1">
    <source>
        <dbReference type="SAM" id="SignalP"/>
    </source>
</evidence>